<protein>
    <recommendedName>
        <fullName evidence="2">Amidohydrolase 3 domain-containing protein</fullName>
    </recommendedName>
</protein>
<gene>
    <name evidence="1" type="ORF">METZ01_LOCUS112445</name>
</gene>
<dbReference type="SUPFAM" id="SSF51338">
    <property type="entry name" value="Composite domain of metallo-dependent hydrolases"/>
    <property type="match status" value="1"/>
</dbReference>
<name>A0A381X534_9ZZZZ</name>
<reference evidence="1" key="1">
    <citation type="submission" date="2018-05" db="EMBL/GenBank/DDBJ databases">
        <authorList>
            <person name="Lanie J.A."/>
            <person name="Ng W.-L."/>
            <person name="Kazmierczak K.M."/>
            <person name="Andrzejewski T.M."/>
            <person name="Davidsen T.M."/>
            <person name="Wayne K.J."/>
            <person name="Tettelin H."/>
            <person name="Glass J.I."/>
            <person name="Rusch D."/>
            <person name="Podicherti R."/>
            <person name="Tsui H.-C.T."/>
            <person name="Winkler M.E."/>
        </authorList>
    </citation>
    <scope>NUCLEOTIDE SEQUENCE</scope>
</reference>
<feature type="non-terminal residue" evidence="1">
    <location>
        <position position="1"/>
    </location>
</feature>
<evidence type="ECO:0008006" key="2">
    <source>
        <dbReference type="Google" id="ProtNLM"/>
    </source>
</evidence>
<dbReference type="EMBL" id="UINC01013868">
    <property type="protein sequence ID" value="SVA59591.1"/>
    <property type="molecule type" value="Genomic_DNA"/>
</dbReference>
<organism evidence="1">
    <name type="scientific">marine metagenome</name>
    <dbReference type="NCBI Taxonomy" id="408172"/>
    <lineage>
        <taxon>unclassified sequences</taxon>
        <taxon>metagenomes</taxon>
        <taxon>ecological metagenomes</taxon>
    </lineage>
</organism>
<sequence length="55" mass="6186">DLVLFDPKKIIDNATWEDPHQYPSGIDWVIINGAVALDHGNSSKELYGKVLKHNL</sequence>
<dbReference type="AlphaFoldDB" id="A0A381X534"/>
<dbReference type="InterPro" id="IPR011059">
    <property type="entry name" value="Metal-dep_hydrolase_composite"/>
</dbReference>
<accession>A0A381X534</accession>
<evidence type="ECO:0000313" key="1">
    <source>
        <dbReference type="EMBL" id="SVA59591.1"/>
    </source>
</evidence>
<dbReference type="GO" id="GO:0016810">
    <property type="term" value="F:hydrolase activity, acting on carbon-nitrogen (but not peptide) bonds"/>
    <property type="evidence" value="ECO:0007669"/>
    <property type="project" value="InterPro"/>
</dbReference>
<proteinExistence type="predicted"/>